<dbReference type="AlphaFoldDB" id="A0A4R9LX93"/>
<dbReference type="Proteomes" id="UP000298058">
    <property type="component" value="Unassembled WGS sequence"/>
</dbReference>
<keyword evidence="4" id="KW-1185">Reference proteome</keyword>
<sequence>MRYAYLLVLCCVLSGCASVTQIETLNASFAKPVFKSIEPGIVEPTPSGKDYRERTVNKSLPHFTILWKEIPKDFLSVDVNFLEERIVSSHSTFGKYIPAPAGSSDYTDFFKTKDIDVVLELNASKTNESLSLTANYKDPVLSQNFGSSLFAFKLEKEPSSSKKKKFEIFHDKTGLVPLFPSVLSYYSEVSSPKESEIQTVLSSTLRGKVSVFSTTPGTQILLDGKEIGKAPLIDYSMLNGKHVLSFSKPGKDPVQRSILIRAGKTSRIFQEWNDDISQGTFVLSSYPSGLDVIVAGQKKGKTQFAESGVPYGSYSVQYVRTKGSENFEYAKSQVVIRPKSIASLALPISLEEGIGWEAADFWNPSSISPHFSATFPDKLTFGKSANLPSGWYGVFSEDMIPDRIRAEVKLGVSQELGGKLGFFVTDKESHSLLVIVDKTDFHLVQFSPEEKESIVRSSYRWKSEEPLKGREISIETDPEKKLLKLYLGNSLILEKAWDFTTLWNIAILTPSDSFLNGNPLRGIKIQYPDMIQFEEKIKK</sequence>
<dbReference type="InterPro" id="IPR013229">
    <property type="entry name" value="PEGA"/>
</dbReference>
<dbReference type="RefSeq" id="WP_135760608.1">
    <property type="nucleotide sequence ID" value="NZ_RQHW01000042.1"/>
</dbReference>
<evidence type="ECO:0000313" key="3">
    <source>
        <dbReference type="EMBL" id="TGN18924.1"/>
    </source>
</evidence>
<proteinExistence type="predicted"/>
<evidence type="ECO:0000259" key="2">
    <source>
        <dbReference type="Pfam" id="PF08308"/>
    </source>
</evidence>
<dbReference type="NCBIfam" id="NF047815">
    <property type="entry name" value="LIC10124_lipo"/>
    <property type="match status" value="1"/>
</dbReference>
<comment type="caution">
    <text evidence="3">The sequence shown here is derived from an EMBL/GenBank/DDBJ whole genome shotgun (WGS) entry which is preliminary data.</text>
</comment>
<feature type="signal peptide" evidence="1">
    <location>
        <begin position="1"/>
        <end position="19"/>
    </location>
</feature>
<evidence type="ECO:0000313" key="4">
    <source>
        <dbReference type="Proteomes" id="UP000298058"/>
    </source>
</evidence>
<reference evidence="3" key="1">
    <citation type="journal article" date="2019" name="PLoS Negl. Trop. Dis.">
        <title>Revisiting the worldwide diversity of Leptospira species in the environment.</title>
        <authorList>
            <person name="Vincent A.T."/>
            <person name="Schiettekatte O."/>
            <person name="Bourhy P."/>
            <person name="Veyrier F.J."/>
            <person name="Picardeau M."/>
        </authorList>
    </citation>
    <scope>NUCLEOTIDE SEQUENCE [LARGE SCALE GENOMIC DNA]</scope>
    <source>
        <strain evidence="3">201300427</strain>
    </source>
</reference>
<name>A0A4R9LX93_9LEPT</name>
<dbReference type="OrthoDB" id="336490at2"/>
<dbReference type="EMBL" id="RQHW01000042">
    <property type="protein sequence ID" value="TGN18924.1"/>
    <property type="molecule type" value="Genomic_DNA"/>
</dbReference>
<feature type="chain" id="PRO_5020983875" evidence="1">
    <location>
        <begin position="20"/>
        <end position="539"/>
    </location>
</feature>
<dbReference type="Pfam" id="PF08308">
    <property type="entry name" value="PEGA"/>
    <property type="match status" value="1"/>
</dbReference>
<keyword evidence="1" id="KW-0732">Signal</keyword>
<protein>
    <submittedName>
        <fullName evidence="3">PEGA domain-containing protein</fullName>
    </submittedName>
</protein>
<dbReference type="PROSITE" id="PS51257">
    <property type="entry name" value="PROKAR_LIPOPROTEIN"/>
    <property type="match status" value="1"/>
</dbReference>
<gene>
    <name evidence="3" type="ORF">EHS15_10925</name>
</gene>
<organism evidence="3 4">
    <name type="scientific">Leptospira idonii</name>
    <dbReference type="NCBI Taxonomy" id="1193500"/>
    <lineage>
        <taxon>Bacteria</taxon>
        <taxon>Pseudomonadati</taxon>
        <taxon>Spirochaetota</taxon>
        <taxon>Spirochaetia</taxon>
        <taxon>Leptospirales</taxon>
        <taxon>Leptospiraceae</taxon>
        <taxon>Leptospira</taxon>
    </lineage>
</organism>
<feature type="domain" description="PEGA" evidence="2">
    <location>
        <begin position="207"/>
        <end position="270"/>
    </location>
</feature>
<evidence type="ECO:0000256" key="1">
    <source>
        <dbReference type="SAM" id="SignalP"/>
    </source>
</evidence>
<accession>A0A4R9LX93</accession>